<evidence type="ECO:0000256" key="13">
    <source>
        <dbReference type="ARBA" id="ARBA00044284"/>
    </source>
</evidence>
<evidence type="ECO:0000259" key="16">
    <source>
        <dbReference type="SMART" id="SM01011"/>
    </source>
</evidence>
<keyword evidence="3" id="KW-0645">Protease</keyword>
<proteinExistence type="inferred from homology"/>
<evidence type="ECO:0000256" key="6">
    <source>
        <dbReference type="ARBA" id="ARBA00022997"/>
    </source>
</evidence>
<dbReference type="Pfam" id="PF00557">
    <property type="entry name" value="Peptidase_M24"/>
    <property type="match status" value="1"/>
</dbReference>
<dbReference type="Pfam" id="PF05195">
    <property type="entry name" value="AMP_N"/>
    <property type="match status" value="1"/>
</dbReference>
<name>A0A7S4KIM5_9EUKA</name>
<feature type="domain" description="Aminopeptidase P N-terminal" evidence="16">
    <location>
        <begin position="6"/>
        <end position="141"/>
    </location>
</feature>
<evidence type="ECO:0000256" key="2">
    <source>
        <dbReference type="ARBA" id="ARBA00011738"/>
    </source>
</evidence>
<dbReference type="FunFam" id="3.90.230.10:FF:000002">
    <property type="entry name" value="Xaa-Pro aminopeptidase 3"/>
    <property type="match status" value="1"/>
</dbReference>
<protein>
    <recommendedName>
        <fullName evidence="11">Xaa-Pro dipeptidase</fullName>
        <ecNumber evidence="10">3.4.13.9</ecNumber>
    </recommendedName>
    <alternativeName>
        <fullName evidence="14">Imidodipeptidase</fullName>
    </alternativeName>
    <alternativeName>
        <fullName evidence="12">Peptidase D</fullName>
    </alternativeName>
    <alternativeName>
        <fullName evidence="13">Proline dipeptidase</fullName>
    </alternativeName>
</protein>
<dbReference type="SUPFAM" id="SSF53092">
    <property type="entry name" value="Creatinase/prolidase N-terminal domain"/>
    <property type="match status" value="1"/>
</dbReference>
<comment type="cofactor">
    <cofactor evidence="1">
        <name>Mn(2+)</name>
        <dbReference type="ChEBI" id="CHEBI:29035"/>
    </cofactor>
</comment>
<dbReference type="Gene3D" id="3.90.230.10">
    <property type="entry name" value="Creatinase/methionine aminopeptidase superfamily"/>
    <property type="match status" value="1"/>
</dbReference>
<dbReference type="SUPFAM" id="SSF55920">
    <property type="entry name" value="Creatinase/aminopeptidase"/>
    <property type="match status" value="1"/>
</dbReference>
<evidence type="ECO:0000256" key="3">
    <source>
        <dbReference type="ARBA" id="ARBA00022670"/>
    </source>
</evidence>
<gene>
    <name evidence="17" type="ORF">NAES01612_LOCUS7238</name>
</gene>
<dbReference type="InterPro" id="IPR052433">
    <property type="entry name" value="X-Pro_dipept-like"/>
</dbReference>
<dbReference type="PANTHER" id="PTHR48480:SF2">
    <property type="entry name" value="PEPTIDASE D"/>
    <property type="match status" value="1"/>
</dbReference>
<evidence type="ECO:0000256" key="12">
    <source>
        <dbReference type="ARBA" id="ARBA00044252"/>
    </source>
</evidence>
<organism evidence="17">
    <name type="scientific">Paramoeba aestuarina</name>
    <dbReference type="NCBI Taxonomy" id="180227"/>
    <lineage>
        <taxon>Eukaryota</taxon>
        <taxon>Amoebozoa</taxon>
        <taxon>Discosea</taxon>
        <taxon>Flabellinia</taxon>
        <taxon>Dactylopodida</taxon>
        <taxon>Paramoebidae</taxon>
        <taxon>Paramoeba</taxon>
    </lineage>
</organism>
<dbReference type="EMBL" id="HBKR01010888">
    <property type="protein sequence ID" value="CAE2296048.1"/>
    <property type="molecule type" value="Transcribed_RNA"/>
</dbReference>
<dbReference type="InterPro" id="IPR007865">
    <property type="entry name" value="Aminopep_P_N"/>
</dbReference>
<dbReference type="InterPro" id="IPR000994">
    <property type="entry name" value="Pept_M24"/>
</dbReference>
<evidence type="ECO:0000313" key="17">
    <source>
        <dbReference type="EMBL" id="CAE2296048.1"/>
    </source>
</evidence>
<evidence type="ECO:0000256" key="7">
    <source>
        <dbReference type="ARBA" id="ARBA00023049"/>
    </source>
</evidence>
<dbReference type="EC" id="3.4.13.9" evidence="10"/>
<keyword evidence="4" id="KW-0479">Metal-binding</keyword>
<keyword evidence="6" id="KW-0224">Dipeptidase</keyword>
<dbReference type="SMART" id="SM01011">
    <property type="entry name" value="AMP_N"/>
    <property type="match status" value="1"/>
</dbReference>
<dbReference type="GO" id="GO:0070006">
    <property type="term" value="F:metalloaminopeptidase activity"/>
    <property type="evidence" value="ECO:0007669"/>
    <property type="project" value="InterPro"/>
</dbReference>
<dbReference type="GO" id="GO:0006508">
    <property type="term" value="P:proteolysis"/>
    <property type="evidence" value="ECO:0007669"/>
    <property type="project" value="UniProtKB-KW"/>
</dbReference>
<dbReference type="InterPro" id="IPR036005">
    <property type="entry name" value="Creatinase/aminopeptidase-like"/>
</dbReference>
<evidence type="ECO:0000256" key="9">
    <source>
        <dbReference type="ARBA" id="ARBA00043990"/>
    </source>
</evidence>
<evidence type="ECO:0000256" key="10">
    <source>
        <dbReference type="ARBA" id="ARBA00044051"/>
    </source>
</evidence>
<dbReference type="GO" id="GO:0102009">
    <property type="term" value="F:proline dipeptidase activity"/>
    <property type="evidence" value="ECO:0007669"/>
    <property type="project" value="UniProtKB-EC"/>
</dbReference>
<evidence type="ECO:0000256" key="14">
    <source>
        <dbReference type="ARBA" id="ARBA00044351"/>
    </source>
</evidence>
<comment type="catalytic activity">
    <reaction evidence="15">
        <text>Xaa-L-Pro dipeptide + H2O = an L-alpha-amino acid + L-proline</text>
        <dbReference type="Rhea" id="RHEA:76407"/>
        <dbReference type="ChEBI" id="CHEBI:15377"/>
        <dbReference type="ChEBI" id="CHEBI:59869"/>
        <dbReference type="ChEBI" id="CHEBI:60039"/>
        <dbReference type="ChEBI" id="CHEBI:195196"/>
        <dbReference type="EC" id="3.4.13.9"/>
    </reaction>
</comment>
<comment type="subunit">
    <text evidence="2">Homodimer.</text>
</comment>
<dbReference type="GO" id="GO:0030145">
    <property type="term" value="F:manganese ion binding"/>
    <property type="evidence" value="ECO:0007669"/>
    <property type="project" value="InterPro"/>
</dbReference>
<accession>A0A7S4KIM5</accession>
<evidence type="ECO:0000256" key="11">
    <source>
        <dbReference type="ARBA" id="ARBA00044141"/>
    </source>
</evidence>
<keyword evidence="8" id="KW-0464">Manganese</keyword>
<evidence type="ECO:0000256" key="4">
    <source>
        <dbReference type="ARBA" id="ARBA00022723"/>
    </source>
</evidence>
<evidence type="ECO:0000256" key="15">
    <source>
        <dbReference type="ARBA" id="ARBA00048994"/>
    </source>
</evidence>
<sequence>MMAHNFNKMHAALRQRLLARFNTPDVPKQSILLLQGTKQGARDNTDIETLLRQESNFHYLFGVNEGGFYATLHVDEGKSVLFMPRLPPAYAVWMGKIPSCDEVREKYGVEEVHYVDELKDYINKASPSVIYTLRGKNTDSGEIMTPAYYEGMDEHRVDHGRLWDELCECRVIKTKEEIEVMRHVNHISSQAHLDVMKAAKPGMYEYELESLFHHRAYSGGGCRYFAYTPICASGPNGAILHYGHAGAPNDRQLQDGDMLLLDMGAEYHCYSSDLTRSYPCNGKFTPKQRDVYETVMEAKQACFAIIKAGINWEQVHRTADRTIVEGLLKRGYLKGDVDEMVKAHVGGLFMPHGVGHLIGVDTHDIGGYPKGMERINESNLKSLRTRRDLAPGMVLTVEPGCYFIESLLLPAFEDKKYKDFLVVDKLRDMLGFGGVRLEDNIAVTEDGYDNLSFGPTTVAEIEEIMGCRPGAEKKRKIDE</sequence>
<dbReference type="AlphaFoldDB" id="A0A7S4KIM5"/>
<keyword evidence="7" id="KW-0482">Metalloprotease</keyword>
<dbReference type="PANTHER" id="PTHR48480">
    <property type="match status" value="1"/>
</dbReference>
<evidence type="ECO:0000256" key="5">
    <source>
        <dbReference type="ARBA" id="ARBA00022801"/>
    </source>
</evidence>
<evidence type="ECO:0000256" key="1">
    <source>
        <dbReference type="ARBA" id="ARBA00001936"/>
    </source>
</evidence>
<comment type="similarity">
    <text evidence="9">Belongs to the peptidase M24B family. Eukaryotic-type prolidase subfamily.</text>
</comment>
<reference evidence="17" key="1">
    <citation type="submission" date="2021-01" db="EMBL/GenBank/DDBJ databases">
        <authorList>
            <person name="Corre E."/>
            <person name="Pelletier E."/>
            <person name="Niang G."/>
            <person name="Scheremetjew M."/>
            <person name="Finn R."/>
            <person name="Kale V."/>
            <person name="Holt S."/>
            <person name="Cochrane G."/>
            <person name="Meng A."/>
            <person name="Brown T."/>
            <person name="Cohen L."/>
        </authorList>
    </citation>
    <scope>NUCLEOTIDE SEQUENCE</scope>
    <source>
        <strain evidence="17">SoJaBio B1-5/56/2</strain>
    </source>
</reference>
<dbReference type="Gene3D" id="3.40.350.10">
    <property type="entry name" value="Creatinase/prolidase N-terminal domain"/>
    <property type="match status" value="1"/>
</dbReference>
<dbReference type="CDD" id="cd01087">
    <property type="entry name" value="Prolidase"/>
    <property type="match status" value="1"/>
</dbReference>
<dbReference type="InterPro" id="IPR029149">
    <property type="entry name" value="Creatin/AminoP/Spt16_N"/>
</dbReference>
<evidence type="ECO:0000256" key="8">
    <source>
        <dbReference type="ARBA" id="ARBA00023211"/>
    </source>
</evidence>
<keyword evidence="5" id="KW-0378">Hydrolase</keyword>